<dbReference type="EC" id="1.16.1.9" evidence="4"/>
<sequence>MMLLRSIITFLLFFQLSVAKAPPRKTARLNTHERRAMYSCYVGLRKEPWEFNGSAICKYEPAIQSMLYCLHEDTHDRGYSNKTLGKVFEEMRQFCDTPKFLNMTDAEFYASLNNGTHYIRDQFKTNINLTFPIVLNSTLRKGYYDAYYGFYYNLDMPHYFGGIICAYFVGVMLVAGLIRFLDYTPIKRVIFKQKLIDYARGYVTLPTLWKKHAEPFSYLKVITGYLPTRFETLVILGYLILHTIFMSYKYQYDPYHIIFPAHKAEVADFVAFRSGILSFAHLPLIVLFAGRNNFLQLISGLKYTSFITFHKWVGRMMFLDAVIHSAAFTYYFVFTNRWEAARIRTYWKFGVTATCLGGIIIFFSFGVFRRHFYESFLLLHIVLSALFLYACWEHVTSIGSIEWVYAAVAIWGVDRIVRIVRIILLGFPKADLKLVGSDFIRVTVTKQKNLWKAKPGQYVFVSFLRPLCFWQSHPFTVMDSCVKDGELVIILKAKKGVTKLVKNHVEREGGRTSMRLAIEGPYGSRPSAHHFNNVLLLAGGTGLPGPIAHAIELGKTTAASGKNFVQLVIAVRGFDMLNACKQELMALKDLNVQVDIYNSKQDATPGELIISNVSKNDEIVIENTPSVASNSEKALSENENTEQPLSVSDTSSADFEFATFHAGRPNVAELLKEAVSHPGSLAVVCCGPPVFVDTARNETAKAVIRNPSSVIEYSEEYQAW</sequence>
<evidence type="ECO:0000256" key="11">
    <source>
        <dbReference type="ARBA" id="ARBA00022729"/>
    </source>
</evidence>
<comment type="cofactor">
    <cofactor evidence="1">
        <name>FAD</name>
        <dbReference type="ChEBI" id="CHEBI:57692"/>
    </cofactor>
</comment>
<feature type="transmembrane region" description="Helical" evidence="23">
    <location>
        <begin position="312"/>
        <end position="334"/>
    </location>
</feature>
<dbReference type="OrthoDB" id="4494341at2759"/>
<keyword evidence="15 23" id="KW-1133">Transmembrane helix</keyword>
<keyword evidence="6" id="KW-1003">Cell membrane</keyword>
<dbReference type="GO" id="GO:0006879">
    <property type="term" value="P:intracellular iron ion homeostasis"/>
    <property type="evidence" value="ECO:0007669"/>
    <property type="project" value="TreeGrafter"/>
</dbReference>
<evidence type="ECO:0000256" key="18">
    <source>
        <dbReference type="ARBA" id="ARBA00023065"/>
    </source>
</evidence>
<evidence type="ECO:0000313" key="26">
    <source>
        <dbReference type="EMBL" id="QID80598.1"/>
    </source>
</evidence>
<keyword evidence="16" id="KW-0560">Oxidoreductase</keyword>
<feature type="domain" description="FAD-binding FR-type" evidence="25">
    <location>
        <begin position="412"/>
        <end position="528"/>
    </location>
</feature>
<evidence type="ECO:0000256" key="3">
    <source>
        <dbReference type="ARBA" id="ARBA00006278"/>
    </source>
</evidence>
<evidence type="ECO:0000313" key="27">
    <source>
        <dbReference type="Proteomes" id="UP000501346"/>
    </source>
</evidence>
<dbReference type="GO" id="GO:0052851">
    <property type="term" value="F:ferric-chelate reductase (NADPH) activity"/>
    <property type="evidence" value="ECO:0007669"/>
    <property type="project" value="UniProtKB-EC"/>
</dbReference>
<evidence type="ECO:0000256" key="21">
    <source>
        <dbReference type="ARBA" id="ARBA00048483"/>
    </source>
</evidence>
<feature type="signal peptide" evidence="24">
    <location>
        <begin position="1"/>
        <end position="19"/>
    </location>
</feature>
<keyword evidence="11 24" id="KW-0732">Signal</keyword>
<evidence type="ECO:0000256" key="5">
    <source>
        <dbReference type="ARBA" id="ARBA00022448"/>
    </source>
</evidence>
<dbReference type="EMBL" id="CP048991">
    <property type="protein sequence ID" value="QID80598.1"/>
    <property type="molecule type" value="Genomic_DNA"/>
</dbReference>
<evidence type="ECO:0000256" key="14">
    <source>
        <dbReference type="ARBA" id="ARBA00022982"/>
    </source>
</evidence>
<dbReference type="GO" id="GO:0046872">
    <property type="term" value="F:metal ion binding"/>
    <property type="evidence" value="ECO:0007669"/>
    <property type="project" value="UniProtKB-KW"/>
</dbReference>
<dbReference type="GO" id="GO:0006826">
    <property type="term" value="P:iron ion transport"/>
    <property type="evidence" value="ECO:0007669"/>
    <property type="project" value="UniProtKB-ARBA"/>
</dbReference>
<evidence type="ECO:0000259" key="25">
    <source>
        <dbReference type="PROSITE" id="PS51384"/>
    </source>
</evidence>
<dbReference type="Pfam" id="PF01794">
    <property type="entry name" value="Ferric_reduct"/>
    <property type="match status" value="1"/>
</dbReference>
<dbReference type="SUPFAM" id="SSF63380">
    <property type="entry name" value="Riboflavin synthase domain-like"/>
    <property type="match status" value="1"/>
</dbReference>
<evidence type="ECO:0000256" key="10">
    <source>
        <dbReference type="ARBA" id="ARBA00022723"/>
    </source>
</evidence>
<dbReference type="SFLD" id="SFLDG01168">
    <property type="entry name" value="Ferric_reductase_subgroup_(FRE"/>
    <property type="match status" value="1"/>
</dbReference>
<feature type="chain" id="PRO_5025401930" description="ferric-chelate reductase (NADPH)" evidence="24">
    <location>
        <begin position="20"/>
        <end position="720"/>
    </location>
</feature>
<comment type="subcellular location">
    <subcellularLocation>
        <location evidence="2">Cell membrane</location>
        <topology evidence="2">Multi-pass membrane protein</topology>
    </subcellularLocation>
</comment>
<feature type="transmembrane region" description="Helical" evidence="23">
    <location>
        <begin position="346"/>
        <end position="368"/>
    </location>
</feature>
<dbReference type="InterPro" id="IPR013121">
    <property type="entry name" value="Fe_red_NAD-bd_6"/>
</dbReference>
<keyword evidence="7" id="KW-0349">Heme</keyword>
<dbReference type="Pfam" id="PF08030">
    <property type="entry name" value="NAD_binding_6"/>
    <property type="match status" value="1"/>
</dbReference>
<keyword evidence="18" id="KW-0406">Ion transport</keyword>
<dbReference type="GO" id="GO:0015677">
    <property type="term" value="P:copper ion import"/>
    <property type="evidence" value="ECO:0007669"/>
    <property type="project" value="TreeGrafter"/>
</dbReference>
<dbReference type="InterPro" id="IPR013112">
    <property type="entry name" value="FAD-bd_8"/>
</dbReference>
<feature type="transmembrane region" description="Helical" evidence="23">
    <location>
        <begin position="230"/>
        <end position="250"/>
    </location>
</feature>
<evidence type="ECO:0000256" key="6">
    <source>
        <dbReference type="ARBA" id="ARBA00022475"/>
    </source>
</evidence>
<evidence type="ECO:0000256" key="19">
    <source>
        <dbReference type="ARBA" id="ARBA00023136"/>
    </source>
</evidence>
<feature type="transmembrane region" description="Helical" evidence="23">
    <location>
        <begin position="375"/>
        <end position="392"/>
    </location>
</feature>
<evidence type="ECO:0000256" key="15">
    <source>
        <dbReference type="ARBA" id="ARBA00022989"/>
    </source>
</evidence>
<keyword evidence="17" id="KW-0408">Iron</keyword>
<dbReference type="SUPFAM" id="SSF52343">
    <property type="entry name" value="Ferredoxin reductase-like, C-terminal NADP-linked domain"/>
    <property type="match status" value="1"/>
</dbReference>
<keyword evidence="27" id="KW-1185">Reference proteome</keyword>
<organism evidence="26 27">
    <name type="scientific">Saccharomyces pastorianus</name>
    <name type="common">Lager yeast</name>
    <name type="synonym">Saccharomyces cerevisiae x Saccharomyces eubayanus</name>
    <dbReference type="NCBI Taxonomy" id="27292"/>
    <lineage>
        <taxon>Eukaryota</taxon>
        <taxon>Fungi</taxon>
        <taxon>Dikarya</taxon>
        <taxon>Ascomycota</taxon>
        <taxon>Saccharomycotina</taxon>
        <taxon>Saccharomycetes</taxon>
        <taxon>Saccharomycetales</taxon>
        <taxon>Saccharomycetaceae</taxon>
        <taxon>Saccharomyces</taxon>
    </lineage>
</organism>
<dbReference type="FunFam" id="3.40.50.80:FF:000035">
    <property type="entry name" value="FRE4p Ferric reductase"/>
    <property type="match status" value="1"/>
</dbReference>
<proteinExistence type="inferred from homology"/>
<dbReference type="CDD" id="cd06186">
    <property type="entry name" value="NOX_Duox_like_FAD_NADP"/>
    <property type="match status" value="1"/>
</dbReference>
<keyword evidence="12" id="KW-0274">FAD</keyword>
<keyword evidence="19 23" id="KW-0472">Membrane</keyword>
<evidence type="ECO:0000256" key="22">
    <source>
        <dbReference type="SAM" id="MobiDB-lite"/>
    </source>
</evidence>
<gene>
    <name evidence="26" type="primary">FRE4_1</name>
    <name evidence="26" type="ORF">GRS66_002937</name>
</gene>
<keyword evidence="20" id="KW-0325">Glycoprotein</keyword>
<evidence type="ECO:0000256" key="1">
    <source>
        <dbReference type="ARBA" id="ARBA00001974"/>
    </source>
</evidence>
<evidence type="ECO:0000256" key="20">
    <source>
        <dbReference type="ARBA" id="ARBA00023180"/>
    </source>
</evidence>
<evidence type="ECO:0000256" key="8">
    <source>
        <dbReference type="ARBA" id="ARBA00022630"/>
    </source>
</evidence>
<keyword evidence="8" id="KW-0285">Flavoprotein</keyword>
<keyword evidence="10" id="KW-0479">Metal-binding</keyword>
<evidence type="ECO:0000256" key="4">
    <source>
        <dbReference type="ARBA" id="ARBA00012668"/>
    </source>
</evidence>
<comment type="similarity">
    <text evidence="3">Belongs to the ferric reductase (FRE) family.</text>
</comment>
<dbReference type="InterPro" id="IPR039261">
    <property type="entry name" value="FNR_nucleotide-bd"/>
</dbReference>
<evidence type="ECO:0000256" key="16">
    <source>
        <dbReference type="ARBA" id="ARBA00023002"/>
    </source>
</evidence>
<dbReference type="Proteomes" id="UP000501346">
    <property type="component" value="Chromosome ScX-SeX"/>
</dbReference>
<dbReference type="PANTHER" id="PTHR32361:SF9">
    <property type="entry name" value="FERRIC REDUCTASE TRANSMEMBRANE COMPONENT 3-RELATED"/>
    <property type="match status" value="1"/>
</dbReference>
<dbReference type="InterPro" id="IPR051410">
    <property type="entry name" value="Ferric/Cupric_Reductase"/>
</dbReference>
<evidence type="ECO:0000256" key="23">
    <source>
        <dbReference type="SAM" id="Phobius"/>
    </source>
</evidence>
<evidence type="ECO:0000256" key="13">
    <source>
        <dbReference type="ARBA" id="ARBA00022857"/>
    </source>
</evidence>
<evidence type="ECO:0000256" key="2">
    <source>
        <dbReference type="ARBA" id="ARBA00004651"/>
    </source>
</evidence>
<feature type="transmembrane region" description="Helical" evidence="23">
    <location>
        <begin position="270"/>
        <end position="291"/>
    </location>
</feature>
<keyword evidence="9 23" id="KW-0812">Transmembrane</keyword>
<feature type="region of interest" description="Disordered" evidence="22">
    <location>
        <begin position="626"/>
        <end position="647"/>
    </location>
</feature>
<keyword evidence="5" id="KW-0813">Transport</keyword>
<comment type="catalytic activity">
    <reaction evidence="21">
        <text>2 a Fe(II)-siderophore + NADP(+) + H(+) = 2 a Fe(III)-siderophore + NADPH</text>
        <dbReference type="Rhea" id="RHEA:28795"/>
        <dbReference type="Rhea" id="RHEA-COMP:11342"/>
        <dbReference type="Rhea" id="RHEA-COMP:11344"/>
        <dbReference type="ChEBI" id="CHEBI:15378"/>
        <dbReference type="ChEBI" id="CHEBI:29033"/>
        <dbReference type="ChEBI" id="CHEBI:29034"/>
        <dbReference type="ChEBI" id="CHEBI:57783"/>
        <dbReference type="ChEBI" id="CHEBI:58349"/>
        <dbReference type="EC" id="1.16.1.9"/>
    </reaction>
</comment>
<dbReference type="InterPro" id="IPR017938">
    <property type="entry name" value="Riboflavin_synthase-like_b-brl"/>
</dbReference>
<evidence type="ECO:0000256" key="24">
    <source>
        <dbReference type="SAM" id="SignalP"/>
    </source>
</evidence>
<feature type="transmembrane region" description="Helical" evidence="23">
    <location>
        <begin position="159"/>
        <end position="181"/>
    </location>
</feature>
<dbReference type="SFLD" id="SFLDS00052">
    <property type="entry name" value="Ferric_Reductase_Domain"/>
    <property type="match status" value="1"/>
</dbReference>
<dbReference type="PROSITE" id="PS51384">
    <property type="entry name" value="FAD_FR"/>
    <property type="match status" value="1"/>
</dbReference>
<evidence type="ECO:0000256" key="9">
    <source>
        <dbReference type="ARBA" id="ARBA00022692"/>
    </source>
</evidence>
<dbReference type="GO" id="GO:0005886">
    <property type="term" value="C:plasma membrane"/>
    <property type="evidence" value="ECO:0007669"/>
    <property type="project" value="UniProtKB-SubCell"/>
</dbReference>
<protein>
    <recommendedName>
        <fullName evidence="4">ferric-chelate reductase (NADPH)</fullName>
        <ecNumber evidence="4">1.16.1.9</ecNumber>
    </recommendedName>
</protein>
<dbReference type="AlphaFoldDB" id="A0A6C1DU65"/>
<keyword evidence="14" id="KW-0249">Electron transport</keyword>
<evidence type="ECO:0000256" key="17">
    <source>
        <dbReference type="ARBA" id="ARBA00023004"/>
    </source>
</evidence>
<dbReference type="PANTHER" id="PTHR32361">
    <property type="entry name" value="FERRIC/CUPRIC REDUCTASE TRANSMEMBRANE COMPONENT"/>
    <property type="match status" value="1"/>
</dbReference>
<dbReference type="Pfam" id="PF08022">
    <property type="entry name" value="FAD_binding_8"/>
    <property type="match status" value="1"/>
</dbReference>
<accession>A0A6C1DU65</accession>
<evidence type="ECO:0000256" key="12">
    <source>
        <dbReference type="ARBA" id="ARBA00022827"/>
    </source>
</evidence>
<reference evidence="26 27" key="1">
    <citation type="journal article" date="2019" name="BMC Genomics">
        <title>Chromosome level assembly and comparative genome analysis confirm lager-brewing yeasts originated from a single hybridization.</title>
        <authorList>
            <person name="Salazar A.N."/>
            <person name="Gorter de Vries A.R."/>
            <person name="van den Broek M."/>
            <person name="Brouwers N."/>
            <person name="de la Torre Cortes P."/>
            <person name="Kuijpers N.G.A."/>
            <person name="Daran J.G."/>
            <person name="Abeel T."/>
        </authorList>
    </citation>
    <scope>NUCLEOTIDE SEQUENCE [LARGE SCALE GENOMIC DNA]</scope>
    <source>
        <strain evidence="26 27">CBS 1483</strain>
    </source>
</reference>
<dbReference type="InterPro" id="IPR017927">
    <property type="entry name" value="FAD-bd_FR_type"/>
</dbReference>
<dbReference type="Gene3D" id="3.40.50.80">
    <property type="entry name" value="Nucleotide-binding domain of ferredoxin-NADP reductase (FNR) module"/>
    <property type="match status" value="1"/>
</dbReference>
<dbReference type="InterPro" id="IPR013130">
    <property type="entry name" value="Fe3_Rdtase_TM_dom"/>
</dbReference>
<keyword evidence="13" id="KW-0521">NADP</keyword>
<evidence type="ECO:0000256" key="7">
    <source>
        <dbReference type="ARBA" id="ARBA00022617"/>
    </source>
</evidence>
<name>A0A6C1DU65_SACPS</name>